<reference evidence="4" key="1">
    <citation type="submission" date="2017-11" db="EMBL/GenBank/DDBJ databases">
        <title>The draft genome sequence of Chromatocurvus sp. F02.</title>
        <authorList>
            <person name="Du Z.-J."/>
            <person name="Chang Y.-Q."/>
        </authorList>
    </citation>
    <scope>NUCLEOTIDE SEQUENCE [LARGE SCALE GENOMIC DNA]</scope>
    <source>
        <strain evidence="4">F02</strain>
    </source>
</reference>
<evidence type="ECO:0008006" key="5">
    <source>
        <dbReference type="Google" id="ProtNLM"/>
    </source>
</evidence>
<dbReference type="Proteomes" id="UP000234845">
    <property type="component" value="Unassembled WGS sequence"/>
</dbReference>
<evidence type="ECO:0000259" key="1">
    <source>
        <dbReference type="Pfam" id="PF01796"/>
    </source>
</evidence>
<protein>
    <recommendedName>
        <fullName evidence="5">Nucleic acid-binding protein</fullName>
    </recommendedName>
</protein>
<dbReference type="AlphaFoldDB" id="A0A2N5XY19"/>
<organism evidence="3 4">
    <name type="scientific">Kineobactrum sediminis</name>
    <dbReference type="NCBI Taxonomy" id="1905677"/>
    <lineage>
        <taxon>Bacteria</taxon>
        <taxon>Pseudomonadati</taxon>
        <taxon>Pseudomonadota</taxon>
        <taxon>Gammaproteobacteria</taxon>
        <taxon>Cellvibrionales</taxon>
        <taxon>Halieaceae</taxon>
        <taxon>Kineobactrum</taxon>
    </lineage>
</organism>
<proteinExistence type="predicted"/>
<gene>
    <name evidence="3" type="ORF">CWI75_17860</name>
</gene>
<feature type="domain" description="ChsH2 rubredoxin-like zinc ribbon" evidence="2">
    <location>
        <begin position="19"/>
        <end position="51"/>
    </location>
</feature>
<dbReference type="Pfam" id="PF01796">
    <property type="entry name" value="OB_ChsH2_C"/>
    <property type="match status" value="1"/>
</dbReference>
<dbReference type="InterPro" id="IPR012340">
    <property type="entry name" value="NA-bd_OB-fold"/>
</dbReference>
<dbReference type="Gene3D" id="6.10.30.10">
    <property type="match status" value="1"/>
</dbReference>
<sequence>MAPSFRMKPPMGEDNGWWWQAAAEGKLAIQRCTGCNTLRHPPRPMCGECHSMEWDSVVSSGRGTLSSFTVLHHPQFPGFDYPLIIILVELEEGTRFTSQLVNCAPEQVAFDMPVEMLIQEDPDGFRLPVFQPAEGSHQ</sequence>
<dbReference type="SUPFAM" id="SSF50249">
    <property type="entry name" value="Nucleic acid-binding proteins"/>
    <property type="match status" value="1"/>
</dbReference>
<comment type="caution">
    <text evidence="3">The sequence shown here is derived from an EMBL/GenBank/DDBJ whole genome shotgun (WGS) entry which is preliminary data.</text>
</comment>
<accession>A0A2N5XY19</accession>
<dbReference type="OrthoDB" id="3182121at2"/>
<dbReference type="PANTHER" id="PTHR34075">
    <property type="entry name" value="BLR3430 PROTEIN"/>
    <property type="match status" value="1"/>
</dbReference>
<keyword evidence="4" id="KW-1185">Reference proteome</keyword>
<dbReference type="Pfam" id="PF12172">
    <property type="entry name" value="zf-ChsH2"/>
    <property type="match status" value="1"/>
</dbReference>
<dbReference type="PANTHER" id="PTHR34075:SF5">
    <property type="entry name" value="BLR3430 PROTEIN"/>
    <property type="match status" value="1"/>
</dbReference>
<evidence type="ECO:0000259" key="2">
    <source>
        <dbReference type="Pfam" id="PF12172"/>
    </source>
</evidence>
<dbReference type="InterPro" id="IPR022002">
    <property type="entry name" value="ChsH2_Znr"/>
</dbReference>
<dbReference type="EMBL" id="PKLZ01000018">
    <property type="protein sequence ID" value="PLW81041.1"/>
    <property type="molecule type" value="Genomic_DNA"/>
</dbReference>
<dbReference type="RefSeq" id="WP_101522894.1">
    <property type="nucleotide sequence ID" value="NZ_PKLZ01000018.1"/>
</dbReference>
<dbReference type="InterPro" id="IPR002878">
    <property type="entry name" value="ChsH2_C"/>
</dbReference>
<feature type="domain" description="ChsH2 C-terminal OB-fold" evidence="1">
    <location>
        <begin position="57"/>
        <end position="117"/>
    </location>
</feature>
<evidence type="ECO:0000313" key="4">
    <source>
        <dbReference type="Proteomes" id="UP000234845"/>
    </source>
</evidence>
<dbReference type="InterPro" id="IPR052513">
    <property type="entry name" value="Thioester_dehydratase-like"/>
</dbReference>
<evidence type="ECO:0000313" key="3">
    <source>
        <dbReference type="EMBL" id="PLW81041.1"/>
    </source>
</evidence>
<name>A0A2N5XY19_9GAMM</name>